<evidence type="ECO:0000313" key="3">
    <source>
        <dbReference type="EMBL" id="GGL41581.1"/>
    </source>
</evidence>
<evidence type="ECO:0000313" key="4">
    <source>
        <dbReference type="Proteomes" id="UP000654670"/>
    </source>
</evidence>
<accession>A0A917VXP5</accession>
<dbReference type="SUPFAM" id="SSF52172">
    <property type="entry name" value="CheY-like"/>
    <property type="match status" value="1"/>
</dbReference>
<dbReference type="AlphaFoldDB" id="A0A917VXP5"/>
<feature type="modified residue" description="4-aspartylphosphate" evidence="1">
    <location>
        <position position="54"/>
    </location>
</feature>
<dbReference type="PROSITE" id="PS50110">
    <property type="entry name" value="RESPONSE_REGULATORY"/>
    <property type="match status" value="1"/>
</dbReference>
<dbReference type="EMBL" id="BMOK01000001">
    <property type="protein sequence ID" value="GGL41581.1"/>
    <property type="molecule type" value="Genomic_DNA"/>
</dbReference>
<dbReference type="GO" id="GO:0000160">
    <property type="term" value="P:phosphorelay signal transduction system"/>
    <property type="evidence" value="ECO:0007669"/>
    <property type="project" value="InterPro"/>
</dbReference>
<reference evidence="3" key="1">
    <citation type="journal article" date="2014" name="Int. J. Syst. Evol. Microbiol.">
        <title>Complete genome sequence of Corynebacterium casei LMG S-19264T (=DSM 44701T), isolated from a smear-ripened cheese.</title>
        <authorList>
            <consortium name="US DOE Joint Genome Institute (JGI-PGF)"/>
            <person name="Walter F."/>
            <person name="Albersmeier A."/>
            <person name="Kalinowski J."/>
            <person name="Ruckert C."/>
        </authorList>
    </citation>
    <scope>NUCLEOTIDE SEQUENCE</scope>
    <source>
        <strain evidence="3">JCM 15325</strain>
    </source>
</reference>
<protein>
    <submittedName>
        <fullName evidence="3">Response regulator</fullName>
    </submittedName>
</protein>
<organism evidence="3 4">
    <name type="scientific">Sporolactobacillus putidus</name>
    <dbReference type="NCBI Taxonomy" id="492735"/>
    <lineage>
        <taxon>Bacteria</taxon>
        <taxon>Bacillati</taxon>
        <taxon>Bacillota</taxon>
        <taxon>Bacilli</taxon>
        <taxon>Bacillales</taxon>
        <taxon>Sporolactobacillaceae</taxon>
        <taxon>Sporolactobacillus</taxon>
    </lineage>
</organism>
<sequence length="127" mass="14146">MNKSVLIVDDSRFMRSYISDKIDNKLFTVVGEASNGLDAVNQYLSLHPDLVIMDITMPIMTGIQALREIIGYDPKANVIMCSSLGSKQLIIDALIYGAKEFVLKPYFDDINEKLGKIFDSTPSAHTE</sequence>
<dbReference type="InterPro" id="IPR052048">
    <property type="entry name" value="ST_Response_Regulator"/>
</dbReference>
<dbReference type="Gene3D" id="3.40.50.2300">
    <property type="match status" value="1"/>
</dbReference>
<keyword evidence="1" id="KW-0597">Phosphoprotein</keyword>
<feature type="domain" description="Response regulatory" evidence="2">
    <location>
        <begin position="4"/>
        <end position="119"/>
    </location>
</feature>
<gene>
    <name evidence="3" type="ORF">GCM10007968_01840</name>
</gene>
<dbReference type="InterPro" id="IPR011006">
    <property type="entry name" value="CheY-like_superfamily"/>
</dbReference>
<dbReference type="SMART" id="SM00448">
    <property type="entry name" value="REC"/>
    <property type="match status" value="1"/>
</dbReference>
<evidence type="ECO:0000256" key="1">
    <source>
        <dbReference type="PROSITE-ProRule" id="PRU00169"/>
    </source>
</evidence>
<name>A0A917VXP5_9BACL</name>
<dbReference type="PANTHER" id="PTHR43228">
    <property type="entry name" value="TWO-COMPONENT RESPONSE REGULATOR"/>
    <property type="match status" value="1"/>
</dbReference>
<dbReference type="InterPro" id="IPR001789">
    <property type="entry name" value="Sig_transdc_resp-reg_receiver"/>
</dbReference>
<keyword evidence="4" id="KW-1185">Reference proteome</keyword>
<comment type="caution">
    <text evidence="3">The sequence shown here is derived from an EMBL/GenBank/DDBJ whole genome shotgun (WGS) entry which is preliminary data.</text>
</comment>
<reference evidence="3" key="2">
    <citation type="submission" date="2020-09" db="EMBL/GenBank/DDBJ databases">
        <authorList>
            <person name="Sun Q."/>
            <person name="Ohkuma M."/>
        </authorList>
    </citation>
    <scope>NUCLEOTIDE SEQUENCE</scope>
    <source>
        <strain evidence="3">JCM 15325</strain>
    </source>
</reference>
<dbReference type="Pfam" id="PF00072">
    <property type="entry name" value="Response_reg"/>
    <property type="match status" value="1"/>
</dbReference>
<evidence type="ECO:0000259" key="2">
    <source>
        <dbReference type="PROSITE" id="PS50110"/>
    </source>
</evidence>
<dbReference type="Proteomes" id="UP000654670">
    <property type="component" value="Unassembled WGS sequence"/>
</dbReference>
<proteinExistence type="predicted"/>
<dbReference type="PANTHER" id="PTHR43228:SF1">
    <property type="entry name" value="TWO-COMPONENT RESPONSE REGULATOR ARR22"/>
    <property type="match status" value="1"/>
</dbReference>
<dbReference type="RefSeq" id="WP_188800907.1">
    <property type="nucleotide sequence ID" value="NZ_BMOK01000001.1"/>
</dbReference>